<feature type="compositionally biased region" description="Acidic residues" evidence="6">
    <location>
        <begin position="797"/>
        <end position="816"/>
    </location>
</feature>
<dbReference type="SMART" id="SM01031">
    <property type="entry name" value="BHD_2"/>
    <property type="match status" value="1"/>
</dbReference>
<feature type="region of interest" description="Disordered" evidence="6">
    <location>
        <begin position="35"/>
        <end position="114"/>
    </location>
</feature>
<dbReference type="Proteomes" id="UP000785200">
    <property type="component" value="Unassembled WGS sequence"/>
</dbReference>
<dbReference type="GO" id="GO:0003684">
    <property type="term" value="F:damaged DNA binding"/>
    <property type="evidence" value="ECO:0007669"/>
    <property type="project" value="InterPro"/>
</dbReference>
<dbReference type="GO" id="GO:0003697">
    <property type="term" value="F:single-stranded DNA binding"/>
    <property type="evidence" value="ECO:0007669"/>
    <property type="project" value="TreeGrafter"/>
</dbReference>
<reference evidence="10" key="1">
    <citation type="submission" date="2019-07" db="EMBL/GenBank/DDBJ databases">
        <title>Hyphodiscus hymeniophilus genome sequencing and assembly.</title>
        <authorList>
            <person name="Kramer G."/>
            <person name="Nodwell J."/>
        </authorList>
    </citation>
    <scope>NUCLEOTIDE SEQUENCE</scope>
    <source>
        <strain evidence="10">ATCC 34498</strain>
    </source>
</reference>
<keyword evidence="5" id="KW-0539">Nucleus</keyword>
<feature type="domain" description="Rad4 beta-hairpin" evidence="8">
    <location>
        <begin position="587"/>
        <end position="643"/>
    </location>
</feature>
<evidence type="ECO:0000259" key="9">
    <source>
        <dbReference type="SMART" id="SM01032"/>
    </source>
</evidence>
<dbReference type="InterPro" id="IPR038765">
    <property type="entry name" value="Papain-like_cys_pep_sf"/>
</dbReference>
<evidence type="ECO:0000256" key="6">
    <source>
        <dbReference type="SAM" id="MobiDB-lite"/>
    </source>
</evidence>
<feature type="domain" description="Rad4 beta-hairpin" evidence="9">
    <location>
        <begin position="653"/>
        <end position="729"/>
    </location>
</feature>
<comment type="subcellular location">
    <subcellularLocation>
        <location evidence="1">Nucleus</location>
    </subcellularLocation>
</comment>
<feature type="region of interest" description="Disordered" evidence="6">
    <location>
        <begin position="772"/>
        <end position="824"/>
    </location>
</feature>
<dbReference type="InterPro" id="IPR018328">
    <property type="entry name" value="Rad4_beta-hairpin_dom3"/>
</dbReference>
<dbReference type="Pfam" id="PF03835">
    <property type="entry name" value="Rad4"/>
    <property type="match status" value="1"/>
</dbReference>
<dbReference type="Gene3D" id="2.20.20.110">
    <property type="entry name" value="Rad4, beta-hairpin domain BHD1"/>
    <property type="match status" value="1"/>
</dbReference>
<evidence type="ECO:0000313" key="11">
    <source>
        <dbReference type="Proteomes" id="UP000785200"/>
    </source>
</evidence>
<dbReference type="InterPro" id="IPR004583">
    <property type="entry name" value="DNA_repair_Rad4"/>
</dbReference>
<dbReference type="GO" id="GO:0005737">
    <property type="term" value="C:cytoplasm"/>
    <property type="evidence" value="ECO:0007669"/>
    <property type="project" value="TreeGrafter"/>
</dbReference>
<gene>
    <name evidence="10" type="ORF">D0Z07_7882</name>
</gene>
<comment type="similarity">
    <text evidence="2">Belongs to the XPC family.</text>
</comment>
<dbReference type="OrthoDB" id="300780at2759"/>
<dbReference type="InterPro" id="IPR018326">
    <property type="entry name" value="Rad4_beta-hairpin_dom1"/>
</dbReference>
<dbReference type="EMBL" id="VNKQ01000017">
    <property type="protein sequence ID" value="KAG0645844.1"/>
    <property type="molecule type" value="Genomic_DNA"/>
</dbReference>
<feature type="region of interest" description="Disordered" evidence="6">
    <location>
        <begin position="362"/>
        <end position="400"/>
    </location>
</feature>
<dbReference type="InterPro" id="IPR018325">
    <property type="entry name" value="Rad4/PNGase_transGLS-fold"/>
</dbReference>
<feature type="compositionally biased region" description="Acidic residues" evidence="6">
    <location>
        <begin position="73"/>
        <end position="94"/>
    </location>
</feature>
<feature type="compositionally biased region" description="Low complexity" evidence="6">
    <location>
        <begin position="362"/>
        <end position="371"/>
    </location>
</feature>
<proteinExistence type="inferred from homology"/>
<feature type="domain" description="Rad4 beta-hairpin" evidence="7">
    <location>
        <begin position="523"/>
        <end position="585"/>
    </location>
</feature>
<dbReference type="Gene3D" id="3.30.70.2460">
    <property type="entry name" value="Rad4, beta-hairpin domain BHD3"/>
    <property type="match status" value="1"/>
</dbReference>
<evidence type="ECO:0000256" key="3">
    <source>
        <dbReference type="ARBA" id="ARBA00022763"/>
    </source>
</evidence>
<sequence>MTGKRAAARVKGKGKGKATASAVPDVYRDMLAEALPMQSDIPERPLKRRRVGRPREIATADVGVPDEERHDVDSEEDVEFEDVLGPEISEETADESNSPPKMEQTAYRDLNDSDSESNFDWDTIDFSAKPQEEPSTGDLELTLIARPAPQSKTTAPRRKAVTKEDKAIRLQQHKMHILYLLAFVDRRNEWCNDDAVKASLKPLLTSKMVKFMKPASNLSQFGRGESLKRGLEDVAKMWRVNFKITERGMRRALWADNEKDIQGYRLPEDADSVYEKSDFRAAARNLKGSRDVGAQLYCALLRSAGVKARLVCSLQVLSFAAGGPSMPRSSAPSMRAASPESSDEGKPIDVQAGEFAFGAPGASGSGATPFSARRRLGHPHATDYHLPDMSGPSRPAPPRPKPKTIFESQHPVFWVEVLDVAHQKWFPVDPLVTATISRPQAFEPPASDRDNALSYVVAFDDEGFARDVTRRYTKAYNAKVRKNRVESTHNGEKWWRMALWNFTRGRLTDLEQIENNELAAFEAREPMPRNVADFKDHSYYALERHLRRNEVLVGNHSVGTVAAGRDTGTPGKKKLEHVFRRKDVKIVRTAKAWFELGRSVKMGEQPTKVIAPKPRNNGDEDTEDDRAGSNLYAEEQTDLYQAPPVVNGKVQGKNKWDNLAVYVPTMVPSGGVHILDGEAERAAVILDVDYAKALTGWRWVRAGGRRIGEPVLKGVIVASEYREAVEAVIEGIRDQQAQEEEDRRARVARGLWKRFLFTLRIQARIATYAVEGEERDGGDNDLGAGDAGEMRDSGDDRYDEEDDGEGMESEEYDVDEMGGGFFPE</sequence>
<evidence type="ECO:0000313" key="10">
    <source>
        <dbReference type="EMBL" id="KAG0645844.1"/>
    </source>
</evidence>
<dbReference type="SUPFAM" id="SSF54001">
    <property type="entry name" value="Cysteine proteinases"/>
    <property type="match status" value="1"/>
</dbReference>
<dbReference type="InterPro" id="IPR018327">
    <property type="entry name" value="BHD_2"/>
</dbReference>
<evidence type="ECO:0000256" key="1">
    <source>
        <dbReference type="ARBA" id="ARBA00004123"/>
    </source>
</evidence>
<dbReference type="AlphaFoldDB" id="A0A9P6VE73"/>
<dbReference type="Gene3D" id="3.30.60.290">
    <property type="entry name" value="Rad4, beta-hairpin domain BHD2"/>
    <property type="match status" value="1"/>
</dbReference>
<evidence type="ECO:0000256" key="2">
    <source>
        <dbReference type="ARBA" id="ARBA00009525"/>
    </source>
</evidence>
<dbReference type="GO" id="GO:0000111">
    <property type="term" value="C:nucleotide-excision repair factor 2 complex"/>
    <property type="evidence" value="ECO:0007669"/>
    <property type="project" value="TreeGrafter"/>
</dbReference>
<feature type="compositionally biased region" description="Basic residues" evidence="6">
    <location>
        <begin position="1"/>
        <end position="16"/>
    </location>
</feature>
<dbReference type="Pfam" id="PF10403">
    <property type="entry name" value="BHD_1"/>
    <property type="match status" value="1"/>
</dbReference>
<accession>A0A9P6VE73</accession>
<dbReference type="Gene3D" id="3.90.260.10">
    <property type="entry name" value="Transglutaminase-like"/>
    <property type="match status" value="1"/>
</dbReference>
<dbReference type="InterPro" id="IPR042488">
    <property type="entry name" value="Rad4_BHD3_sf"/>
</dbReference>
<feature type="region of interest" description="Disordered" evidence="6">
    <location>
        <begin position="322"/>
        <end position="347"/>
    </location>
</feature>
<dbReference type="InterPro" id="IPR036985">
    <property type="entry name" value="Transglutaminase-like_sf"/>
</dbReference>
<name>A0A9P6VE73_9HELO</name>
<comment type="caution">
    <text evidence="10">The sequence shown here is derived from an EMBL/GenBank/DDBJ whole genome shotgun (WGS) entry which is preliminary data.</text>
</comment>
<dbReference type="GO" id="GO:0006298">
    <property type="term" value="P:mismatch repair"/>
    <property type="evidence" value="ECO:0007669"/>
    <property type="project" value="TreeGrafter"/>
</dbReference>
<dbReference type="SMART" id="SM01030">
    <property type="entry name" value="BHD_1"/>
    <property type="match status" value="1"/>
</dbReference>
<evidence type="ECO:0000256" key="5">
    <source>
        <dbReference type="ARBA" id="ARBA00023242"/>
    </source>
</evidence>
<dbReference type="PANTHER" id="PTHR12135">
    <property type="entry name" value="DNA REPAIR PROTEIN XP-C / RAD4"/>
    <property type="match status" value="1"/>
</dbReference>
<dbReference type="SMART" id="SM01032">
    <property type="entry name" value="BHD_3"/>
    <property type="match status" value="1"/>
</dbReference>
<dbReference type="GO" id="GO:0006289">
    <property type="term" value="P:nucleotide-excision repair"/>
    <property type="evidence" value="ECO:0007669"/>
    <property type="project" value="InterPro"/>
</dbReference>
<dbReference type="Pfam" id="PF10405">
    <property type="entry name" value="BHD_3"/>
    <property type="match status" value="1"/>
</dbReference>
<evidence type="ECO:0000259" key="7">
    <source>
        <dbReference type="SMART" id="SM01030"/>
    </source>
</evidence>
<keyword evidence="11" id="KW-1185">Reference proteome</keyword>
<dbReference type="Pfam" id="PF10404">
    <property type="entry name" value="BHD_2"/>
    <property type="match status" value="1"/>
</dbReference>
<dbReference type="PANTHER" id="PTHR12135:SF0">
    <property type="entry name" value="DNA REPAIR PROTEIN COMPLEMENTING XP-C CELLS"/>
    <property type="match status" value="1"/>
</dbReference>
<keyword evidence="4" id="KW-0234">DNA repair</keyword>
<evidence type="ECO:0000256" key="4">
    <source>
        <dbReference type="ARBA" id="ARBA00023204"/>
    </source>
</evidence>
<evidence type="ECO:0000259" key="8">
    <source>
        <dbReference type="SMART" id="SM01031"/>
    </source>
</evidence>
<dbReference type="GO" id="GO:0071942">
    <property type="term" value="C:XPC complex"/>
    <property type="evidence" value="ECO:0007669"/>
    <property type="project" value="TreeGrafter"/>
</dbReference>
<feature type="compositionally biased region" description="Low complexity" evidence="6">
    <location>
        <begin position="322"/>
        <end position="340"/>
    </location>
</feature>
<protein>
    <submittedName>
        <fullName evidence="10">DNA repair rhp41</fullName>
    </submittedName>
</protein>
<feature type="region of interest" description="Disordered" evidence="6">
    <location>
        <begin position="1"/>
        <end position="22"/>
    </location>
</feature>
<organism evidence="10 11">
    <name type="scientific">Hyphodiscus hymeniophilus</name>
    <dbReference type="NCBI Taxonomy" id="353542"/>
    <lineage>
        <taxon>Eukaryota</taxon>
        <taxon>Fungi</taxon>
        <taxon>Dikarya</taxon>
        <taxon>Ascomycota</taxon>
        <taxon>Pezizomycotina</taxon>
        <taxon>Leotiomycetes</taxon>
        <taxon>Helotiales</taxon>
        <taxon>Hyphodiscaceae</taxon>
        <taxon>Hyphodiscus</taxon>
    </lineage>
</organism>
<keyword evidence="3" id="KW-0227">DNA damage</keyword>